<dbReference type="SUPFAM" id="SSF55486">
    <property type="entry name" value="Metalloproteases ('zincins'), catalytic domain"/>
    <property type="match status" value="1"/>
</dbReference>
<dbReference type="Proteomes" id="UP001459204">
    <property type="component" value="Unassembled WGS sequence"/>
</dbReference>
<sequence length="582" mass="64825">MAKRSSKKTAGPDLTAQTRGQRALWRDLTILAQDPNVQVDGKPLWSSVTLPCEPLLPGPCGARIKVVDYDASQDRYYAPLAGGYESNGEPVDPFAKASSSARLRDPRFHQQNAYAIAMRILCRFENALGRRVNFGFNGHQLHIAPHAFAEANAYYSRESRSLCFGYFPDDDDRTTFTCLSHDIVAHETAHALLDGLRPRYIDPSSPDQGGFHEGFSDIVALLSILSDERIVETILTREKVMAAGQKLVSRKQLGARELRRSALLGLAECMGETLPNGAATALRRSASLTPTPKWMDDPEFAEPHRRGEILVAAVLNAFIEVWRHRLEGLGEIRRGYLDAARVVEDGATAASHLLTMCIRALDYAPPTDLQYSDYLSALLTADRETVPDDSRFGYRRTIRQCFAAWGIEPTSDPAGDGCWQAFSGPVDHANIRFESLQRNADEAFRFIWQNVGSLKLNTDAYTQVTGVRPIARVAPDGLIVRETVVDFMQILSVRSNELAALGLRKPAQMPTFRQVRLYGGAVLVFNEYGQLKFSIGNGVLNIARQQKRLDHLAESGFFEYRTETAFSRGYFSRLHLNRARGL</sequence>
<proteinExistence type="predicted"/>
<protein>
    <submittedName>
        <fullName evidence="1">Uncharacterized protein</fullName>
    </submittedName>
</protein>
<comment type="caution">
    <text evidence="1">The sequence shown here is derived from an EMBL/GenBank/DDBJ whole genome shotgun (WGS) entry which is preliminary data.</text>
</comment>
<evidence type="ECO:0000313" key="2">
    <source>
        <dbReference type="Proteomes" id="UP001459204"/>
    </source>
</evidence>
<reference evidence="1 2" key="1">
    <citation type="submission" date="2024-04" db="EMBL/GenBank/DDBJ databases">
        <title>Draft genome sequence of Pseudoxanthomonas putridarboris WD12.</title>
        <authorList>
            <person name="Oh J."/>
        </authorList>
    </citation>
    <scope>NUCLEOTIDE SEQUENCE [LARGE SCALE GENOMIC DNA]</scope>
    <source>
        <strain evidence="1 2">WD12</strain>
    </source>
</reference>
<keyword evidence="2" id="KW-1185">Reference proteome</keyword>
<dbReference type="RefSeq" id="WP_341724975.1">
    <property type="nucleotide sequence ID" value="NZ_JBBWWT010000002.1"/>
</dbReference>
<accession>A0ABU9IXX0</accession>
<organism evidence="1 2">
    <name type="scientific">Pseudoxanthomonas putridarboris</name>
    <dbReference type="NCBI Taxonomy" id="752605"/>
    <lineage>
        <taxon>Bacteria</taxon>
        <taxon>Pseudomonadati</taxon>
        <taxon>Pseudomonadota</taxon>
        <taxon>Gammaproteobacteria</taxon>
        <taxon>Lysobacterales</taxon>
        <taxon>Lysobacteraceae</taxon>
        <taxon>Pseudoxanthomonas</taxon>
    </lineage>
</organism>
<dbReference type="EMBL" id="JBBWWT010000002">
    <property type="protein sequence ID" value="MEL1263790.1"/>
    <property type="molecule type" value="Genomic_DNA"/>
</dbReference>
<gene>
    <name evidence="1" type="ORF">AAD027_05300</name>
</gene>
<evidence type="ECO:0000313" key="1">
    <source>
        <dbReference type="EMBL" id="MEL1263790.1"/>
    </source>
</evidence>
<dbReference type="CDD" id="cd09598">
    <property type="entry name" value="M4_like"/>
    <property type="match status" value="1"/>
</dbReference>
<name>A0ABU9IXX0_9GAMM</name>